<keyword evidence="7" id="KW-0175">Coiled coil</keyword>
<feature type="repeat" description="WD" evidence="5">
    <location>
        <begin position="1521"/>
        <end position="1562"/>
    </location>
</feature>
<dbReference type="PRINTS" id="PR00320">
    <property type="entry name" value="GPROTEINBRPT"/>
</dbReference>
<feature type="repeat" description="WD" evidence="5">
    <location>
        <begin position="1259"/>
        <end position="1300"/>
    </location>
</feature>
<keyword evidence="11" id="KW-1185">Reference proteome</keyword>
<dbReference type="PANTHER" id="PTHR44019:SF8">
    <property type="entry name" value="POC1 CENTRIOLAR PROTEIN HOMOLOG"/>
    <property type="match status" value="1"/>
</dbReference>
<evidence type="ECO:0000256" key="7">
    <source>
        <dbReference type="SAM" id="Coils"/>
    </source>
</evidence>
<feature type="repeat" description="WD" evidence="5">
    <location>
        <begin position="1604"/>
        <end position="1645"/>
    </location>
</feature>
<dbReference type="PROSITE" id="PS00107">
    <property type="entry name" value="PROTEIN_KINASE_ATP"/>
    <property type="match status" value="1"/>
</dbReference>
<dbReference type="CDD" id="cd14014">
    <property type="entry name" value="STKc_PknB_like"/>
    <property type="match status" value="1"/>
</dbReference>
<evidence type="ECO:0000256" key="2">
    <source>
        <dbReference type="ARBA" id="ARBA00022737"/>
    </source>
</evidence>
<dbReference type="Pfam" id="PF00069">
    <property type="entry name" value="Pkinase"/>
    <property type="match status" value="1"/>
</dbReference>
<dbReference type="CDD" id="cd00200">
    <property type="entry name" value="WD40"/>
    <property type="match status" value="3"/>
</dbReference>
<dbReference type="InterPro" id="IPR000719">
    <property type="entry name" value="Prot_kinase_dom"/>
</dbReference>
<dbReference type="SUPFAM" id="SSF63829">
    <property type="entry name" value="Calcium-dependent phosphotriesterase"/>
    <property type="match status" value="1"/>
</dbReference>
<sequence length="1689" mass="179968">MPRCPACHKEYEAASAAGKRCPHCQAKLDGNATVDDLKGSTQEFEPVGADPIADASDTADFEAPLTESDTVDLDLSDSGTIELSSEPGQDASDSTDTVDLDPQATIELRDVHVDATQRDDQTIELQPGKGTVPIDSDMTIDLSALPPSAGADNLAATWAGAAQTARDMGQTIQLGSQSMIGRTVSGFRSTLPIKSRSLMEIKRPTGVSLSNVDDINAPDYELIDLLGQGGMGVVYAAKQSSIARTVAVKMLKPGSKGSGSGSQGDLDQRDKFISEAVITGELEHPNIVPIYDLGANAEGALFYSMKRVKGTPWDEVIQERSLIENLSILMRVADAVAFAHASGVVHRDLKPENVMLGDYGEVLVMDWGLARVTERFPSADKVYQSDGLGGTPAYMAPEMAKGPVNTIDARSDIYLLGAILFEAITGKPPHTGKDVMACLMAAATNEIRPVDSATAAKHADLLTIARTAMATRQEDRYESVKAMQMALQEHMAHAESVSLAASAEAALAEARRTGQYEQYSRALYGFEEALALWEGNQRAAETLVTARLDYARQARDNGDYDLAASLIESHTDDETARTLLAEIATARAERDARQQRLRNLKRLALALLLTVAGVVSVAYFEIRRQRNAAVEQRGIAEQQRSIAEEQRGIADERTAEAITQRAAAVEQREIAEKQREIAQAQERIAIEQREAAIAAREAEAVQRRTAEEAKRREAYEAYLARIGLAAAKIDENAFDEARSLLSACPAELRHWEWGRLVYLCGLAAQTFEQSAPVEAVAYAPDGLTVATGNQAGVVTLRATTHSVGPAPPAPRTIRLGTTLHALAYAPRGDRLAAACDDGVVRIIDPNQAKMLTELSGHEGGVLAVAYAPDGQTIATAGFDQTVRLWNALDGAALQTLQRHTWWVWAVRFSPDGSRLVSAGHDGRAIVWGKSAAGFSMLSEFAEHEGPVYDVDIDRNGLVATAGFDRTIRIWDPSDVRPIDIERRLASLPDQPSPHLVLRGHLGPVRAVRFSTDGKTLLSGSYDNTLRLWSQEAPGVWTSQRTLRGHGGRIYGVAMSPAGDVATSVGDDNRECRWEFGSPGETRVLKAIALRGHADALLSARYTPNGAGIVTASRDQTARLWDAATGQPVVTLDEGHAFLASNATLFDNGRGLASAAGDDTVRVWDVVAGAQRYAIPCTGREAALAISDRAGWLATGSDDNAVRVWSLADGAPLGTLTGHEAPVTALAADPAGKRIASGDQRGSLQVWHLKNDEWKIEHTLLGHSAGITGLAFTPDGTRLVSASGDHTCGQWDLNRGEEIKSLVLKHPDWVSSLSISRDGEQALTACADGVVRLWRLAEATTVATVRPEADVNAVDLAPSGEAWLTAATAGRLYRWTPQSADSELQEVLADRVAPGSVWIAKAGPTPGTLIGVGGNDIQLWQVDPAERLMRFSPHGAVADAAVSAEGTTLATASWDGSIKLWDAATGQSRHRIERAGAGYLNRVLFINSQEFMNEPEALLTAGDDGVARILSLKDRSAETIELRGHTGPIYDATADATGQHVATASADGTVRLWSTARRAVEQTLRGDAPMLAVAFSPAGDLVVSGSEDSTATIWNASTGAALHVLGAHTAGVTSVAFSPDGARILTASRDGSAKVWDARSGAEVLTLSGHQDELTRVSFSPDGSAALTSGRDGAAIIWPAAAWDASGSQR</sequence>
<dbReference type="SUPFAM" id="SSF50998">
    <property type="entry name" value="Quinoprotein alcohol dehydrogenase-like"/>
    <property type="match status" value="2"/>
</dbReference>
<dbReference type="SUPFAM" id="SSF56112">
    <property type="entry name" value="Protein kinase-like (PK-like)"/>
    <property type="match status" value="1"/>
</dbReference>
<feature type="repeat" description="WD" evidence="5">
    <location>
        <begin position="940"/>
        <end position="971"/>
    </location>
</feature>
<dbReference type="PROSITE" id="PS50082">
    <property type="entry name" value="WD_REPEATS_2"/>
    <property type="match status" value="15"/>
</dbReference>
<dbReference type="Gene3D" id="2.130.10.10">
    <property type="entry name" value="YVTN repeat-like/Quinoprotein amine dehydrogenase"/>
    <property type="match status" value="6"/>
</dbReference>
<keyword evidence="4 6" id="KW-0067">ATP-binding</keyword>
<organism evidence="10 11">
    <name type="scientific">Botrimarina hoheduenensis</name>
    <dbReference type="NCBI Taxonomy" id="2528000"/>
    <lineage>
        <taxon>Bacteria</taxon>
        <taxon>Pseudomonadati</taxon>
        <taxon>Planctomycetota</taxon>
        <taxon>Planctomycetia</taxon>
        <taxon>Pirellulales</taxon>
        <taxon>Lacipirellulaceae</taxon>
        <taxon>Botrimarina</taxon>
    </lineage>
</organism>
<feature type="repeat" description="WD" evidence="5">
    <location>
        <begin position="997"/>
        <end position="1029"/>
    </location>
</feature>
<dbReference type="PANTHER" id="PTHR44019">
    <property type="entry name" value="WD REPEAT-CONTAINING PROTEIN 55"/>
    <property type="match status" value="1"/>
</dbReference>
<feature type="repeat" description="WD" evidence="5">
    <location>
        <begin position="1571"/>
        <end position="1603"/>
    </location>
</feature>
<protein>
    <submittedName>
        <fullName evidence="10">Serine/threonine-protein kinase PknB</fullName>
        <ecNumber evidence="10">2.7.11.1</ecNumber>
    </submittedName>
</protein>
<dbReference type="GO" id="GO:0004674">
    <property type="term" value="F:protein serine/threonine kinase activity"/>
    <property type="evidence" value="ECO:0007669"/>
    <property type="project" value="UniProtKB-EC"/>
</dbReference>
<feature type="repeat" description="WD" evidence="5">
    <location>
        <begin position="1182"/>
        <end position="1214"/>
    </location>
</feature>
<evidence type="ECO:0000256" key="5">
    <source>
        <dbReference type="PROSITE-ProRule" id="PRU00221"/>
    </source>
</evidence>
<dbReference type="InterPro" id="IPR001680">
    <property type="entry name" value="WD40_rpt"/>
</dbReference>
<evidence type="ECO:0000313" key="10">
    <source>
        <dbReference type="EMBL" id="TWT43357.1"/>
    </source>
</evidence>
<comment type="caution">
    <text evidence="10">The sequence shown here is derived from an EMBL/GenBank/DDBJ whole genome shotgun (WGS) entry which is preliminary data.</text>
</comment>
<feature type="repeat" description="WD" evidence="5">
    <location>
        <begin position="1436"/>
        <end position="1470"/>
    </location>
</feature>
<feature type="repeat" description="WD" evidence="5">
    <location>
        <begin position="1646"/>
        <end position="1677"/>
    </location>
</feature>
<dbReference type="InterPro" id="IPR019775">
    <property type="entry name" value="WD40_repeat_CS"/>
</dbReference>
<feature type="binding site" evidence="6">
    <location>
        <position position="249"/>
    </location>
    <ligand>
        <name>ATP</name>
        <dbReference type="ChEBI" id="CHEBI:30616"/>
    </ligand>
</feature>
<evidence type="ECO:0000256" key="6">
    <source>
        <dbReference type="PROSITE-ProRule" id="PRU10141"/>
    </source>
</evidence>
<feature type="repeat" description="WD" evidence="5">
    <location>
        <begin position="1132"/>
        <end position="1173"/>
    </location>
</feature>
<feature type="repeat" description="WD" evidence="5">
    <location>
        <begin position="896"/>
        <end position="927"/>
    </location>
</feature>
<dbReference type="SMART" id="SM00220">
    <property type="entry name" value="S_TKc"/>
    <property type="match status" value="1"/>
</dbReference>
<dbReference type="InterPro" id="IPR020472">
    <property type="entry name" value="WD40_PAC1"/>
</dbReference>
<reference evidence="10 11" key="1">
    <citation type="submission" date="2019-02" db="EMBL/GenBank/DDBJ databases">
        <title>Deep-cultivation of Planctomycetes and their phenomic and genomic characterization uncovers novel biology.</title>
        <authorList>
            <person name="Wiegand S."/>
            <person name="Jogler M."/>
            <person name="Boedeker C."/>
            <person name="Pinto D."/>
            <person name="Vollmers J."/>
            <person name="Rivas-Marin E."/>
            <person name="Kohn T."/>
            <person name="Peeters S.H."/>
            <person name="Heuer A."/>
            <person name="Rast P."/>
            <person name="Oberbeckmann S."/>
            <person name="Bunk B."/>
            <person name="Jeske O."/>
            <person name="Meyerdierks A."/>
            <person name="Storesund J.E."/>
            <person name="Kallscheuer N."/>
            <person name="Luecker S."/>
            <person name="Lage O.M."/>
            <person name="Pohl T."/>
            <person name="Merkel B.J."/>
            <person name="Hornburger P."/>
            <person name="Mueller R.-W."/>
            <person name="Bruemmer F."/>
            <person name="Labrenz M."/>
            <person name="Spormann A.M."/>
            <person name="Op Den Camp H."/>
            <person name="Overmann J."/>
            <person name="Amann R."/>
            <person name="Jetten M.S.M."/>
            <person name="Mascher T."/>
            <person name="Medema M.H."/>
            <person name="Devos D.P."/>
            <person name="Kaster A.-K."/>
            <person name="Ovreas L."/>
            <person name="Rohde M."/>
            <person name="Galperin M.Y."/>
            <person name="Jogler C."/>
        </authorList>
    </citation>
    <scope>NUCLEOTIDE SEQUENCE [LARGE SCALE GENOMIC DNA]</scope>
    <source>
        <strain evidence="10 11">Pla111</strain>
    </source>
</reference>
<feature type="domain" description="Protein kinase" evidence="9">
    <location>
        <begin position="220"/>
        <end position="491"/>
    </location>
</feature>
<dbReference type="Proteomes" id="UP000318995">
    <property type="component" value="Unassembled WGS sequence"/>
</dbReference>
<dbReference type="Gene3D" id="1.10.510.10">
    <property type="entry name" value="Transferase(Phosphotransferase) domain 1"/>
    <property type="match status" value="1"/>
</dbReference>
<dbReference type="InterPro" id="IPR015943">
    <property type="entry name" value="WD40/YVTN_repeat-like_dom_sf"/>
</dbReference>
<dbReference type="OrthoDB" id="9765809at2"/>
<dbReference type="PROSITE" id="PS50011">
    <property type="entry name" value="PROTEIN_KINASE_DOM"/>
    <property type="match status" value="1"/>
</dbReference>
<dbReference type="InterPro" id="IPR011009">
    <property type="entry name" value="Kinase-like_dom_sf"/>
</dbReference>
<keyword evidence="1 5" id="KW-0853">WD repeat</keyword>
<evidence type="ECO:0000256" key="4">
    <source>
        <dbReference type="ARBA" id="ARBA00022840"/>
    </source>
</evidence>
<evidence type="ECO:0000256" key="8">
    <source>
        <dbReference type="SAM" id="MobiDB-lite"/>
    </source>
</evidence>
<feature type="coiled-coil region" evidence="7">
    <location>
        <begin position="661"/>
        <end position="704"/>
    </location>
</feature>
<evidence type="ECO:0000313" key="11">
    <source>
        <dbReference type="Proteomes" id="UP000318995"/>
    </source>
</evidence>
<keyword evidence="3 6" id="KW-0547">Nucleotide-binding</keyword>
<dbReference type="SMART" id="SM00320">
    <property type="entry name" value="WD40"/>
    <property type="match status" value="19"/>
</dbReference>
<evidence type="ECO:0000259" key="9">
    <source>
        <dbReference type="PROSITE" id="PS50011"/>
    </source>
</evidence>
<dbReference type="InterPro" id="IPR008271">
    <property type="entry name" value="Ser/Thr_kinase_AS"/>
</dbReference>
<keyword evidence="2" id="KW-0677">Repeat</keyword>
<dbReference type="GO" id="GO:0005524">
    <property type="term" value="F:ATP binding"/>
    <property type="evidence" value="ECO:0007669"/>
    <property type="project" value="UniProtKB-UniRule"/>
</dbReference>
<dbReference type="PROSITE" id="PS00678">
    <property type="entry name" value="WD_REPEATS_1"/>
    <property type="match status" value="5"/>
</dbReference>
<dbReference type="PROSITE" id="PS50294">
    <property type="entry name" value="WD_REPEATS_REGION"/>
    <property type="match status" value="12"/>
</dbReference>
<keyword evidence="10" id="KW-0418">Kinase</keyword>
<feature type="repeat" description="WD" evidence="5">
    <location>
        <begin position="854"/>
        <end position="895"/>
    </location>
</feature>
<keyword evidence="10" id="KW-0808">Transferase</keyword>
<dbReference type="Gene3D" id="3.30.200.20">
    <property type="entry name" value="Phosphorylase Kinase, domain 1"/>
    <property type="match status" value="1"/>
</dbReference>
<dbReference type="PROSITE" id="PS00108">
    <property type="entry name" value="PROTEIN_KINASE_ST"/>
    <property type="match status" value="1"/>
</dbReference>
<dbReference type="InterPro" id="IPR017441">
    <property type="entry name" value="Protein_kinase_ATP_BS"/>
</dbReference>
<dbReference type="InterPro" id="IPR011047">
    <property type="entry name" value="Quinoprotein_ADH-like_sf"/>
</dbReference>
<evidence type="ECO:0000256" key="3">
    <source>
        <dbReference type="ARBA" id="ARBA00022741"/>
    </source>
</evidence>
<evidence type="ECO:0000256" key="1">
    <source>
        <dbReference type="ARBA" id="ARBA00022574"/>
    </source>
</evidence>
<proteinExistence type="predicted"/>
<feature type="compositionally biased region" description="Polar residues" evidence="8">
    <location>
        <begin position="78"/>
        <end position="97"/>
    </location>
</feature>
<dbReference type="EMBL" id="SJPH01000004">
    <property type="protein sequence ID" value="TWT43357.1"/>
    <property type="molecule type" value="Genomic_DNA"/>
</dbReference>
<dbReference type="EC" id="2.7.11.1" evidence="10"/>
<feature type="repeat" description="WD" evidence="5">
    <location>
        <begin position="1302"/>
        <end position="1343"/>
    </location>
</feature>
<feature type="repeat" description="WD" evidence="5">
    <location>
        <begin position="1215"/>
        <end position="1252"/>
    </location>
</feature>
<feature type="repeat" description="WD" evidence="5">
    <location>
        <begin position="1089"/>
        <end position="1130"/>
    </location>
</feature>
<dbReference type="Pfam" id="PF00400">
    <property type="entry name" value="WD40"/>
    <property type="match status" value="15"/>
</dbReference>
<dbReference type="InterPro" id="IPR050505">
    <property type="entry name" value="WDR55/POC1"/>
</dbReference>
<gene>
    <name evidence="10" type="primary">pknB_9</name>
    <name evidence="10" type="ORF">Pla111_23080</name>
</gene>
<feature type="region of interest" description="Disordered" evidence="8">
    <location>
        <begin position="78"/>
        <end position="98"/>
    </location>
</feature>
<accession>A0A5C5VZ51</accession>
<dbReference type="RefSeq" id="WP_146574409.1">
    <property type="nucleotide sequence ID" value="NZ_SJPH01000004.1"/>
</dbReference>
<name>A0A5C5VZ51_9BACT</name>